<comment type="caution">
    <text evidence="1">The sequence shown here is derived from an EMBL/GenBank/DDBJ whole genome shotgun (WGS) entry which is preliminary data.</text>
</comment>
<organism evidence="1 2">
    <name type="scientific">Actinoplanes lutulentus</name>
    <dbReference type="NCBI Taxonomy" id="1287878"/>
    <lineage>
        <taxon>Bacteria</taxon>
        <taxon>Bacillati</taxon>
        <taxon>Actinomycetota</taxon>
        <taxon>Actinomycetes</taxon>
        <taxon>Micromonosporales</taxon>
        <taxon>Micromonosporaceae</taxon>
        <taxon>Actinoplanes</taxon>
    </lineage>
</organism>
<dbReference type="AlphaFoldDB" id="A0A327Z162"/>
<evidence type="ECO:0000313" key="2">
    <source>
        <dbReference type="Proteomes" id="UP000249341"/>
    </source>
</evidence>
<sequence>MSTGLTWAALDERARLGDLAGVTALLTGASEQQRLTFGEDLRAHFAAIHPEDWWPR</sequence>
<keyword evidence="2" id="KW-1185">Reference proteome</keyword>
<name>A0A327Z162_9ACTN</name>
<accession>A0A327Z162</accession>
<protein>
    <submittedName>
        <fullName evidence="1">Uncharacterized protein</fullName>
    </submittedName>
</protein>
<dbReference type="RefSeq" id="WP_181558266.1">
    <property type="nucleotide sequence ID" value="NZ_JACHWI010000001.1"/>
</dbReference>
<reference evidence="1 2" key="1">
    <citation type="submission" date="2018-06" db="EMBL/GenBank/DDBJ databases">
        <title>Genomic Encyclopedia of Type Strains, Phase III (KMG-III): the genomes of soil and plant-associated and newly described type strains.</title>
        <authorList>
            <person name="Whitman W."/>
        </authorList>
    </citation>
    <scope>NUCLEOTIDE SEQUENCE [LARGE SCALE GENOMIC DNA]</scope>
    <source>
        <strain evidence="1 2">CGMCC 4.7090</strain>
    </source>
</reference>
<dbReference type="Proteomes" id="UP000249341">
    <property type="component" value="Unassembled WGS sequence"/>
</dbReference>
<proteinExistence type="predicted"/>
<gene>
    <name evidence="1" type="ORF">B0I29_13040</name>
</gene>
<evidence type="ECO:0000313" key="1">
    <source>
        <dbReference type="EMBL" id="RAK25831.1"/>
    </source>
</evidence>
<dbReference type="EMBL" id="QLMJ01000030">
    <property type="protein sequence ID" value="RAK25831.1"/>
    <property type="molecule type" value="Genomic_DNA"/>
</dbReference>